<dbReference type="RefSeq" id="WP_113647670.1">
    <property type="nucleotide sequence ID" value="NZ_QMHN01000003.1"/>
</dbReference>
<dbReference type="OrthoDB" id="571248at2"/>
<evidence type="ECO:0000259" key="1">
    <source>
        <dbReference type="Pfam" id="PF01266"/>
    </source>
</evidence>
<dbReference type="Gene3D" id="3.50.50.60">
    <property type="entry name" value="FAD/NAD(P)-binding domain"/>
    <property type="match status" value="1"/>
</dbReference>
<dbReference type="SUPFAM" id="SSF51905">
    <property type="entry name" value="FAD/NAD(P)-binding domain"/>
    <property type="match status" value="1"/>
</dbReference>
<dbReference type="EMBL" id="SAYW01000003">
    <property type="protein sequence ID" value="RWU07760.1"/>
    <property type="molecule type" value="Genomic_DNA"/>
</dbReference>
<dbReference type="PANTHER" id="PTHR13847">
    <property type="entry name" value="SARCOSINE DEHYDROGENASE-RELATED"/>
    <property type="match status" value="1"/>
</dbReference>
<dbReference type="InterPro" id="IPR006076">
    <property type="entry name" value="FAD-dep_OxRdtase"/>
</dbReference>
<sequence length="400" mass="44807">MDIRSNEPYWLVNNGILNAYPSLRKDMVCDVLIVGAGITGALMAHACVAEGFNTLLIDKREIANGSTSATTSMLQYEIDVPLYQLEKLIGEVGAVSSYKACRNSIWDLKKIAEEIKSEAGFQSKNSLYFAGSGKDEKWLKLEFEKRLKAGFDVKWLDKEQIQANYGLQSEGGILSADGASVDAFRLAHELLAYNHKRGLAVFDKTELMKVKYLKDEVLVETDTNSKIRAKKIIYCTGYESAKLIPEKIVNLKSTYAMVSERMNGATSAIYDTLFWNTDSPYLYMRSTADHRLLVGGEDENFRNPVLRDALLNKKEKKLLKAINKLMPNIDFIADFAWCGTFGETKDGLPYIGPHPKFPNSYFCLGFGGNGITFSVIGANMIVGMLRNEIDPLAYFFRFGR</sequence>
<proteinExistence type="predicted"/>
<name>A0A443YV62_9SPHI</name>
<keyword evidence="3" id="KW-1185">Reference proteome</keyword>
<gene>
    <name evidence="2" type="ORF">DPV69_12335</name>
</gene>
<dbReference type="PANTHER" id="PTHR13847:SF201">
    <property type="entry name" value="PUTATIBE OXIDOREDUCTASE"/>
    <property type="match status" value="1"/>
</dbReference>
<dbReference type="Gene3D" id="3.30.9.10">
    <property type="entry name" value="D-Amino Acid Oxidase, subunit A, domain 2"/>
    <property type="match status" value="1"/>
</dbReference>
<reference evidence="2 3" key="1">
    <citation type="submission" date="2018-06" db="EMBL/GenBank/DDBJ databases">
        <title>Pedobacter endophyticus sp. nov., an endophytic bacterium isolated from a leaf of Triticum aestivum.</title>
        <authorList>
            <person name="Zhang L."/>
        </authorList>
    </citation>
    <scope>NUCLEOTIDE SEQUENCE [LARGE SCALE GENOMIC DNA]</scope>
    <source>
        <strain evidence="2 3">CM134L-2</strain>
    </source>
</reference>
<dbReference type="Proteomes" id="UP000284120">
    <property type="component" value="Unassembled WGS sequence"/>
</dbReference>
<evidence type="ECO:0000313" key="3">
    <source>
        <dbReference type="Proteomes" id="UP000284120"/>
    </source>
</evidence>
<comment type="caution">
    <text evidence="2">The sequence shown here is derived from an EMBL/GenBank/DDBJ whole genome shotgun (WGS) entry which is preliminary data.</text>
</comment>
<evidence type="ECO:0000313" key="2">
    <source>
        <dbReference type="EMBL" id="RWU07760.1"/>
    </source>
</evidence>
<dbReference type="AlphaFoldDB" id="A0A443YV62"/>
<feature type="domain" description="FAD dependent oxidoreductase" evidence="1">
    <location>
        <begin position="30"/>
        <end position="381"/>
    </location>
</feature>
<organism evidence="2 3">
    <name type="scientific">Pedobacter chitinilyticus</name>
    <dbReference type="NCBI Taxonomy" id="2233776"/>
    <lineage>
        <taxon>Bacteria</taxon>
        <taxon>Pseudomonadati</taxon>
        <taxon>Bacteroidota</taxon>
        <taxon>Sphingobacteriia</taxon>
        <taxon>Sphingobacteriales</taxon>
        <taxon>Sphingobacteriaceae</taxon>
        <taxon>Pedobacter</taxon>
    </lineage>
</organism>
<dbReference type="InterPro" id="IPR036188">
    <property type="entry name" value="FAD/NAD-bd_sf"/>
</dbReference>
<accession>A0A443YV62</accession>
<dbReference type="GO" id="GO:0005737">
    <property type="term" value="C:cytoplasm"/>
    <property type="evidence" value="ECO:0007669"/>
    <property type="project" value="TreeGrafter"/>
</dbReference>
<protein>
    <submittedName>
        <fullName evidence="2">FAD-binding oxidoreductase</fullName>
    </submittedName>
</protein>
<dbReference type="Pfam" id="PF01266">
    <property type="entry name" value="DAO"/>
    <property type="match status" value="1"/>
</dbReference>